<organism evidence="9 10">
    <name type="scientific">Mixia osmundae (strain CBS 9802 / IAM 14324 / JCM 22182 / KY 12970)</name>
    <dbReference type="NCBI Taxonomy" id="764103"/>
    <lineage>
        <taxon>Eukaryota</taxon>
        <taxon>Fungi</taxon>
        <taxon>Dikarya</taxon>
        <taxon>Basidiomycota</taxon>
        <taxon>Pucciniomycotina</taxon>
        <taxon>Mixiomycetes</taxon>
        <taxon>Mixiales</taxon>
        <taxon>Mixiaceae</taxon>
        <taxon>Mixia</taxon>
    </lineage>
</organism>
<evidence type="ECO:0000259" key="8">
    <source>
        <dbReference type="Pfam" id="PF01545"/>
    </source>
</evidence>
<keyword evidence="5 7" id="KW-0472">Membrane</keyword>
<dbReference type="OrthoDB" id="78296at2759"/>
<evidence type="ECO:0000313" key="9">
    <source>
        <dbReference type="EMBL" id="GAA99071.1"/>
    </source>
</evidence>
<dbReference type="InterPro" id="IPR036837">
    <property type="entry name" value="Cation_efflux_CTD_sf"/>
</dbReference>
<dbReference type="Proteomes" id="UP000009131">
    <property type="component" value="Unassembled WGS sequence"/>
</dbReference>
<evidence type="ECO:0000313" key="10">
    <source>
        <dbReference type="Proteomes" id="UP000009131"/>
    </source>
</evidence>
<dbReference type="STRING" id="764103.G7E8B1"/>
<keyword evidence="4 7" id="KW-1133">Transmembrane helix</keyword>
<dbReference type="PANTHER" id="PTHR43840:SF12">
    <property type="entry name" value="CATION DIFFUSION FACILITATOR 1 (AFU_ORTHOLOGUE AFUA_1G14440)"/>
    <property type="match status" value="1"/>
</dbReference>
<evidence type="ECO:0000256" key="4">
    <source>
        <dbReference type="ARBA" id="ARBA00022989"/>
    </source>
</evidence>
<dbReference type="GO" id="GO:0008324">
    <property type="term" value="F:monoatomic cation transmembrane transporter activity"/>
    <property type="evidence" value="ECO:0007669"/>
    <property type="project" value="InterPro"/>
</dbReference>
<proteinExistence type="predicted"/>
<dbReference type="GO" id="GO:0098771">
    <property type="term" value="P:inorganic ion homeostasis"/>
    <property type="evidence" value="ECO:0007669"/>
    <property type="project" value="UniProtKB-ARBA"/>
</dbReference>
<feature type="transmembrane region" description="Helical" evidence="7">
    <location>
        <begin position="220"/>
        <end position="241"/>
    </location>
</feature>
<name>G7E8B1_MIXOS</name>
<dbReference type="Gene3D" id="1.20.1510.10">
    <property type="entry name" value="Cation efflux protein transmembrane domain"/>
    <property type="match status" value="1"/>
</dbReference>
<feature type="domain" description="Cation efflux protein transmembrane" evidence="8">
    <location>
        <begin position="223"/>
        <end position="409"/>
    </location>
</feature>
<dbReference type="GO" id="GO:0030003">
    <property type="term" value="P:intracellular monoatomic cation homeostasis"/>
    <property type="evidence" value="ECO:0007669"/>
    <property type="project" value="UniProtKB-ARBA"/>
</dbReference>
<feature type="transmembrane region" description="Helical" evidence="7">
    <location>
        <begin position="328"/>
        <end position="347"/>
    </location>
</feature>
<dbReference type="InterPro" id="IPR058533">
    <property type="entry name" value="Cation_efflux_TM"/>
</dbReference>
<evidence type="ECO:0000256" key="5">
    <source>
        <dbReference type="ARBA" id="ARBA00023136"/>
    </source>
</evidence>
<dbReference type="PANTHER" id="PTHR43840">
    <property type="entry name" value="MITOCHONDRIAL METAL TRANSPORTER 1-RELATED"/>
    <property type="match status" value="1"/>
</dbReference>
<evidence type="ECO:0000256" key="2">
    <source>
        <dbReference type="ARBA" id="ARBA00022448"/>
    </source>
</evidence>
<dbReference type="RefSeq" id="XP_014567807.1">
    <property type="nucleotide sequence ID" value="XM_014712321.1"/>
</dbReference>
<feature type="transmembrane region" description="Helical" evidence="7">
    <location>
        <begin position="289"/>
        <end position="308"/>
    </location>
</feature>
<dbReference type="EMBL" id="BABT02000179">
    <property type="protein sequence ID" value="GAA99071.1"/>
    <property type="molecule type" value="Genomic_DNA"/>
</dbReference>
<sequence length="508" mass="55890">MSADSSRQSLQLATPDASPVASPRELALPVDVKLDKTLDLGPENASDTHRRASPFRARKASLSNETDLIDMPVLAHRATQAGGGDIDVEARASVHPIRAGMIRGNSTATHDPFKMRASIKGQEVIDDFKRTAYGSPLAAGQDKTRVVAGNLVSSRQGAPSVTPSWRLGLGLLRSRGRRYKKIGDFYEGQNRQIDILLKPLHWHRDEERQREEDNRLKVKIAIYASLVANCVLAIIQVYAAVSSLSLSFFATAIDAVFDPAANFVLNWVHRKAVRADPVKYPIGGARIAVIGNIIFAVVMGTASVILIVESIQSLATSNGEDERFHVPAVVAVSVALITKIILAAYCYTLRDMSIQVHVLWEDHRNDTIINLLGLATSSAGSKLDWHIDPSGAIVISCLLIYLWGSTCAKHFIQLAGRAAPEDFSQLVTYHCVTFSDKILKIDSVKCYCNAEDYVVEVDIVLDPLTPLWEAHDLSQDLQDQLETLPSCSRAYVHVDHEVDHKPEHRKQD</sequence>
<keyword evidence="3 7" id="KW-0812">Transmembrane</keyword>
<dbReference type="SUPFAM" id="SSF161111">
    <property type="entry name" value="Cation efflux protein transmembrane domain-like"/>
    <property type="match status" value="1"/>
</dbReference>
<evidence type="ECO:0000256" key="7">
    <source>
        <dbReference type="SAM" id="Phobius"/>
    </source>
</evidence>
<feature type="compositionally biased region" description="Polar residues" evidence="6">
    <location>
        <begin position="1"/>
        <end position="12"/>
    </location>
</feature>
<gene>
    <name evidence="9" type="primary">Mo05760</name>
    <name evidence="9" type="ORF">E5Q_05760</name>
</gene>
<dbReference type="SUPFAM" id="SSF160240">
    <property type="entry name" value="Cation efflux protein cytoplasmic domain-like"/>
    <property type="match status" value="1"/>
</dbReference>
<dbReference type="AlphaFoldDB" id="G7E8B1"/>
<dbReference type="OMA" id="CWALRNQ"/>
<accession>G7E8B1</accession>
<dbReference type="Gene3D" id="3.30.70.1350">
    <property type="entry name" value="Cation efflux protein, cytoplasmic domain"/>
    <property type="match status" value="1"/>
</dbReference>
<dbReference type="GO" id="GO:0016020">
    <property type="term" value="C:membrane"/>
    <property type="evidence" value="ECO:0007669"/>
    <property type="project" value="UniProtKB-SubCell"/>
</dbReference>
<comment type="subcellular location">
    <subcellularLocation>
        <location evidence="1">Membrane</location>
        <topology evidence="1">Multi-pass membrane protein</topology>
    </subcellularLocation>
</comment>
<protein>
    <recommendedName>
        <fullName evidence="8">Cation efflux protein transmembrane domain-containing protein</fullName>
    </recommendedName>
</protein>
<dbReference type="InParanoid" id="G7E8B1"/>
<feature type="region of interest" description="Disordered" evidence="6">
    <location>
        <begin position="1"/>
        <end position="25"/>
    </location>
</feature>
<dbReference type="InterPro" id="IPR027469">
    <property type="entry name" value="Cation_efflux_TMD_sf"/>
</dbReference>
<evidence type="ECO:0000256" key="6">
    <source>
        <dbReference type="SAM" id="MobiDB-lite"/>
    </source>
</evidence>
<reference evidence="9 10" key="1">
    <citation type="journal article" date="2011" name="J. Gen. Appl. Microbiol.">
        <title>Draft genome sequencing of the enigmatic basidiomycete Mixia osmundae.</title>
        <authorList>
            <person name="Nishida H."/>
            <person name="Nagatsuka Y."/>
            <person name="Sugiyama J."/>
        </authorList>
    </citation>
    <scope>NUCLEOTIDE SEQUENCE [LARGE SCALE GENOMIC DNA]</scope>
    <source>
        <strain evidence="10">CBS 9802 / IAM 14324 / JCM 22182 / KY 12970</strain>
    </source>
</reference>
<dbReference type="Pfam" id="PF01545">
    <property type="entry name" value="Cation_efflux"/>
    <property type="match status" value="1"/>
</dbReference>
<dbReference type="HOGENOM" id="CLU_013430_2_2_1"/>
<reference evidence="9 10" key="2">
    <citation type="journal article" date="2012" name="Open Biol.">
        <title>Characteristics of nucleosomes and linker DNA regions on the genome of the basidiomycete Mixia osmundae revealed by mono- and dinucleosome mapping.</title>
        <authorList>
            <person name="Nishida H."/>
            <person name="Kondo S."/>
            <person name="Matsumoto T."/>
            <person name="Suzuki Y."/>
            <person name="Yoshikawa H."/>
            <person name="Taylor T.D."/>
            <person name="Sugiyama J."/>
        </authorList>
    </citation>
    <scope>NUCLEOTIDE SEQUENCE [LARGE SCALE GENOMIC DNA]</scope>
    <source>
        <strain evidence="10">CBS 9802 / IAM 14324 / JCM 22182 / KY 12970</strain>
    </source>
</reference>
<dbReference type="eggNOG" id="KOG1485">
    <property type="taxonomic scope" value="Eukaryota"/>
</dbReference>
<feature type="transmembrane region" description="Helical" evidence="7">
    <location>
        <begin position="247"/>
        <end position="268"/>
    </location>
</feature>
<keyword evidence="10" id="KW-1185">Reference proteome</keyword>
<evidence type="ECO:0000256" key="3">
    <source>
        <dbReference type="ARBA" id="ARBA00022692"/>
    </source>
</evidence>
<keyword evidence="2" id="KW-0813">Transport</keyword>
<comment type="caution">
    <text evidence="9">The sequence shown here is derived from an EMBL/GenBank/DDBJ whole genome shotgun (WGS) entry which is preliminary data.</text>
</comment>
<evidence type="ECO:0000256" key="1">
    <source>
        <dbReference type="ARBA" id="ARBA00004141"/>
    </source>
</evidence>
<dbReference type="FunFam" id="1.20.1510.10:FF:000005">
    <property type="entry name" value="Putative Cation diffusion facilitator 1"/>
    <property type="match status" value="1"/>
</dbReference>
<dbReference type="InterPro" id="IPR050291">
    <property type="entry name" value="CDF_Transporter"/>
</dbReference>